<reference evidence="2 3" key="1">
    <citation type="submission" date="2020-05" db="EMBL/GenBank/DDBJ databases">
        <title>Identification and distribution of gene clusters putatively required for synthesis of sphingolipid metabolism inhibitors in phylogenetically diverse species of the filamentous fungus Fusarium.</title>
        <authorList>
            <person name="Kim H.-S."/>
            <person name="Busman M."/>
            <person name="Brown D.W."/>
            <person name="Divon H."/>
            <person name="Uhlig S."/>
            <person name="Proctor R.H."/>
        </authorList>
    </citation>
    <scope>NUCLEOTIDE SEQUENCE [LARGE SCALE GENOMIC DNA]</scope>
    <source>
        <strain evidence="2 3">NRRL 66235</strain>
    </source>
</reference>
<feature type="region of interest" description="Disordered" evidence="1">
    <location>
        <begin position="134"/>
        <end position="184"/>
    </location>
</feature>
<dbReference type="EMBL" id="JAAOAN010000375">
    <property type="protein sequence ID" value="KAF5708880.1"/>
    <property type="molecule type" value="Genomic_DNA"/>
</dbReference>
<protein>
    <submittedName>
        <fullName evidence="2">Uncharacterized protein</fullName>
    </submittedName>
</protein>
<evidence type="ECO:0000313" key="3">
    <source>
        <dbReference type="Proteomes" id="UP000544331"/>
    </source>
</evidence>
<feature type="region of interest" description="Disordered" evidence="1">
    <location>
        <begin position="1"/>
        <end position="24"/>
    </location>
</feature>
<feature type="compositionally biased region" description="Basic and acidic residues" evidence="1">
    <location>
        <begin position="52"/>
        <end position="62"/>
    </location>
</feature>
<proteinExistence type="predicted"/>
<evidence type="ECO:0000256" key="1">
    <source>
        <dbReference type="SAM" id="MobiDB-lite"/>
    </source>
</evidence>
<dbReference type="Proteomes" id="UP000544331">
    <property type="component" value="Unassembled WGS sequence"/>
</dbReference>
<feature type="compositionally biased region" description="Basic and acidic residues" evidence="1">
    <location>
        <begin position="9"/>
        <end position="21"/>
    </location>
</feature>
<feature type="compositionally biased region" description="Polar residues" evidence="1">
    <location>
        <begin position="107"/>
        <end position="117"/>
    </location>
</feature>
<evidence type="ECO:0000313" key="2">
    <source>
        <dbReference type="EMBL" id="KAF5708880.1"/>
    </source>
</evidence>
<keyword evidence="3" id="KW-1185">Reference proteome</keyword>
<name>A0A8H5YCQ2_9HYPO</name>
<comment type="caution">
    <text evidence="2">The sequence shown here is derived from an EMBL/GenBank/DDBJ whole genome shotgun (WGS) entry which is preliminary data.</text>
</comment>
<feature type="region of interest" description="Disordered" evidence="1">
    <location>
        <begin position="52"/>
        <end position="122"/>
    </location>
</feature>
<accession>A0A8H5YCQ2</accession>
<dbReference type="OrthoDB" id="5101658at2759"/>
<dbReference type="AlphaFoldDB" id="A0A8H5YCQ2"/>
<organism evidence="2 3">
    <name type="scientific">Fusarium mundagurra</name>
    <dbReference type="NCBI Taxonomy" id="1567541"/>
    <lineage>
        <taxon>Eukaryota</taxon>
        <taxon>Fungi</taxon>
        <taxon>Dikarya</taxon>
        <taxon>Ascomycota</taxon>
        <taxon>Pezizomycotina</taxon>
        <taxon>Sordariomycetes</taxon>
        <taxon>Hypocreomycetidae</taxon>
        <taxon>Hypocreales</taxon>
        <taxon>Nectriaceae</taxon>
        <taxon>Fusarium</taxon>
        <taxon>Fusarium fujikuroi species complex</taxon>
    </lineage>
</organism>
<sequence length="208" mass="23181">MEPGPEPRTSIEDDGPTKNDDVLSNLKIQFENQQKEIRDQHDKADELQFKVKHLEDEDDKKQNLPYDTPNDENSSENIISSLFATTNAEPSSELDGRQALTKRKASVVSTPTRTFSAGGTPRTFKGANFAANPFSSHAYAKGDPKRKMLKGRGQSTPKEGTPKKNAPKRMRSKSEEHGGKCSKIGQRYSAQAEIWVVKNRIGTMEQMS</sequence>
<gene>
    <name evidence="2" type="ORF">FMUND_10358</name>
</gene>